<comment type="caution">
    <text evidence="1">The sequence shown here is derived from an EMBL/GenBank/DDBJ whole genome shotgun (WGS) entry which is preliminary data.</text>
</comment>
<dbReference type="RefSeq" id="WP_119955063.1">
    <property type="nucleotide sequence ID" value="NZ_QYUR01000003.1"/>
</dbReference>
<evidence type="ECO:0000313" key="2">
    <source>
        <dbReference type="Proteomes" id="UP000284021"/>
    </source>
</evidence>
<keyword evidence="2" id="KW-1185">Reference proteome</keyword>
<sequence length="84" mass="9456">MSNRIRCKMICQEVTPNTHGDQTNPMALVRFGAVWSPESGKPEDENAVFGKYTPWGEYKASWALPVAELLEVGKAYYLDFTLAE</sequence>
<organism evidence="1 2">
    <name type="scientific">Pseudomonas cavernicola</name>
    <dbReference type="NCBI Taxonomy" id="2320866"/>
    <lineage>
        <taxon>Bacteria</taxon>
        <taxon>Pseudomonadati</taxon>
        <taxon>Pseudomonadota</taxon>
        <taxon>Gammaproteobacteria</taxon>
        <taxon>Pseudomonadales</taxon>
        <taxon>Pseudomonadaceae</taxon>
        <taxon>Pseudomonas</taxon>
    </lineage>
</organism>
<evidence type="ECO:0000313" key="1">
    <source>
        <dbReference type="EMBL" id="RJG10931.1"/>
    </source>
</evidence>
<reference evidence="1 2" key="1">
    <citation type="submission" date="2018-09" db="EMBL/GenBank/DDBJ databases">
        <authorList>
            <person name="Zhu H."/>
        </authorList>
    </citation>
    <scope>NUCLEOTIDE SEQUENCE [LARGE SCALE GENOMIC DNA]</scope>
    <source>
        <strain evidence="1 2">K1S02-6</strain>
    </source>
</reference>
<dbReference type="Proteomes" id="UP000284021">
    <property type="component" value="Unassembled WGS sequence"/>
</dbReference>
<gene>
    <name evidence="1" type="ORF">D3879_14725</name>
</gene>
<proteinExistence type="predicted"/>
<name>A0A418XEH0_9PSED</name>
<dbReference type="EMBL" id="QYUR01000003">
    <property type="protein sequence ID" value="RJG10931.1"/>
    <property type="molecule type" value="Genomic_DNA"/>
</dbReference>
<protein>
    <submittedName>
        <fullName evidence="1">Uncharacterized protein</fullName>
    </submittedName>
</protein>
<dbReference type="AlphaFoldDB" id="A0A418XEH0"/>
<accession>A0A418XEH0</accession>
<dbReference type="OrthoDB" id="6931807at2"/>